<dbReference type="EMBL" id="CP118166">
    <property type="protein sequence ID" value="WDI33016.1"/>
    <property type="molecule type" value="Genomic_DNA"/>
</dbReference>
<sequence length="321" mass="36214">MQKRYAGFVCFLLSLSLEAAFAQKEVIDAIADTDYRHEFEPLQKQHHTRVLIDRYHKTIYTNEGFATGAHAMLEIMDRDRFSVDYAEEALSQDILAQADILIIHGLPNDKIALENGGVFWKSPLSDSEIDSIVKFVDSGGGLYLSLSHFPNGSGALPLLEAFSVKFRDGYLYSKEYPSFTDPENGRCSHYFGMSEDDNTLNVDHPLIRHGLPVRKVDYHCGAAIFRNPEDVVLQFPAGSENYNKDNTFSEASGYYAGMIGFEFGKGKVVVAADQGMFRNFIFTFDTNEKVYVTITSPDNDNASLFINMMRWLSPKISRESR</sequence>
<accession>A0AAE9ZE92</accession>
<evidence type="ECO:0000256" key="1">
    <source>
        <dbReference type="SAM" id="SignalP"/>
    </source>
</evidence>
<proteinExistence type="predicted"/>
<evidence type="ECO:0000313" key="3">
    <source>
        <dbReference type="Proteomes" id="UP001214043"/>
    </source>
</evidence>
<dbReference type="SUPFAM" id="SSF52317">
    <property type="entry name" value="Class I glutamine amidotransferase-like"/>
    <property type="match status" value="1"/>
</dbReference>
<reference evidence="2" key="1">
    <citation type="submission" date="2023-02" db="EMBL/GenBank/DDBJ databases">
        <title>Genome sequence of Hyphococcus flavus.</title>
        <authorList>
            <person name="Rong J.-C."/>
            <person name="Zhao Q."/>
            <person name="Yi M."/>
            <person name="Wu J.-Y."/>
        </authorList>
    </citation>
    <scope>NUCLEOTIDE SEQUENCE</scope>
    <source>
        <strain evidence="2">MCCC 1K03223</strain>
    </source>
</reference>
<keyword evidence="3" id="KW-1185">Reference proteome</keyword>
<evidence type="ECO:0008006" key="4">
    <source>
        <dbReference type="Google" id="ProtNLM"/>
    </source>
</evidence>
<organism evidence="2 3">
    <name type="scientific">Hyphococcus flavus</name>
    <dbReference type="NCBI Taxonomy" id="1866326"/>
    <lineage>
        <taxon>Bacteria</taxon>
        <taxon>Pseudomonadati</taxon>
        <taxon>Pseudomonadota</taxon>
        <taxon>Alphaproteobacteria</taxon>
        <taxon>Parvularculales</taxon>
        <taxon>Parvularculaceae</taxon>
        <taxon>Hyphococcus</taxon>
    </lineage>
</organism>
<dbReference type="KEGG" id="hfl:PUV54_07375"/>
<feature type="signal peptide" evidence="1">
    <location>
        <begin position="1"/>
        <end position="19"/>
    </location>
</feature>
<dbReference type="InterPro" id="IPR029062">
    <property type="entry name" value="Class_I_gatase-like"/>
</dbReference>
<protein>
    <recommendedName>
        <fullName evidence="4">DUF4350 domain-containing protein</fullName>
    </recommendedName>
</protein>
<dbReference type="AlphaFoldDB" id="A0AAE9ZE92"/>
<evidence type="ECO:0000313" key="2">
    <source>
        <dbReference type="EMBL" id="WDI33016.1"/>
    </source>
</evidence>
<gene>
    <name evidence="2" type="ORF">PUV54_07375</name>
</gene>
<dbReference type="RefSeq" id="WP_274494973.1">
    <property type="nucleotide sequence ID" value="NZ_CP118166.1"/>
</dbReference>
<name>A0AAE9ZE92_9PROT</name>
<feature type="chain" id="PRO_5041982561" description="DUF4350 domain-containing protein" evidence="1">
    <location>
        <begin position="20"/>
        <end position="321"/>
    </location>
</feature>
<keyword evidence="1" id="KW-0732">Signal</keyword>
<dbReference type="Proteomes" id="UP001214043">
    <property type="component" value="Chromosome"/>
</dbReference>